<keyword evidence="2" id="KW-0472">Membrane</keyword>
<protein>
    <submittedName>
        <fullName evidence="4">TIGR02099 family protein</fullName>
    </submittedName>
</protein>
<evidence type="ECO:0000259" key="3">
    <source>
        <dbReference type="Pfam" id="PF13116"/>
    </source>
</evidence>
<dbReference type="PANTHER" id="PTHR38690:SF1">
    <property type="entry name" value="PROTEASE"/>
    <property type="match status" value="1"/>
</dbReference>
<evidence type="ECO:0000256" key="1">
    <source>
        <dbReference type="SAM" id="MobiDB-lite"/>
    </source>
</evidence>
<dbReference type="NCBIfam" id="TIGR02099">
    <property type="entry name" value="YhdP family protein"/>
    <property type="match status" value="1"/>
</dbReference>
<dbReference type="PANTHER" id="PTHR38690">
    <property type="entry name" value="PROTEASE-RELATED"/>
    <property type="match status" value="1"/>
</dbReference>
<reference evidence="4" key="1">
    <citation type="submission" date="2021-07" db="EMBL/GenBank/DDBJ databases">
        <title>Neiella marina sp. nov., isolated from the intestinal content of sea cucumber Apostichopus japonicus.</title>
        <authorList>
            <person name="Bai X."/>
        </authorList>
    </citation>
    <scope>NUCLEOTIDE SEQUENCE</scope>
    <source>
        <strain evidence="4">126</strain>
    </source>
</reference>
<sequence length="1380" mass="152703">MTIGRICQSAFYYLWLLLAIIVIIAALAVSSLRLLVPHAHHIKQPIVDWFLDSYQMELDYQQLDLSWQRFGLYLALTNVNIEPLEGEPDRIKGIEKLSMRIDPFASLMAGAARFGDIRLNGVELDISAMEGGTTEEPLESPMQQLMLELVTSRFEAFEVTDFTIHLGADEELPSLHIPYLVWSNRNDKHQGEGRIRVSHSAEESLQFIVKLTGNEKRPKNIKGQLYLNVKNLAPHQFAQGYLGEEVTLTNSLLNFESWINFGWDSVDHAVIQLQQNSLDWQLALEQHGDPHQIQVERGYLVFDASGDEWRLFSNDLDVHTNGQLWHDLNLKIWQKEDVIKSSIEYVDLSLIAPLLEWIPQRWELPIPQQLPLKGAVQRLRTEFRDEESWQLTADFNDVGWPQLANMPGTEMVNGAIYLNQDLLQLNLTAPAQVISTGDLFYQNIELEWFEGFLQATRRDWGWQFEVPNLSLRATDLSAEVSAKGRFGPDLPAELYLYGELDLANAGHADYYFPLKAMGKNLAGYLSDSLLAGQAEQAQILWHGPLTNFPYQDGSGLFQAWIPLRDSTFKFSPDWPALEPLDLDLLFENSDLTMTARKARLYDVHVDDLVAKIPGLKGDSVLAIDGKITGSATSVRTVMNDSMLADSVGNSLELLDLKGPVWGPLSLAIPLDKPSQVEVSGFVQLEQAELTIPGTQSHIISDVDARVTYQQQRFEINDLTGNYHGLPVQVSVVGDQQADHYLVEGAVTANWQAQALKKLPGFWVPGLSGSMQTKATVATQIDQQGATTEIVIDSDLASMAIDLPVPFSKVAGNALNLQGRIDISADNQFDMAFELADYGVLRWLQDLAQTGSEPRIWVGVSAEQPAELDVGLQVDVNRPEVDINQWLDAFAGGLATDDLGTEGGIDHAVVADRPVTDLIDTDVTEDAAEKSQYADIGSLPFDRGTWQFDRISAGNWYLDKAKVTLTKTPLGWQAEAQGEGIEGVARYDVLDRPLLDIKLEHLVVQQVVADEQAPTAASEPRPDVVPATAEQLAAIPNLDVACSSCQVAGFDLGSVRLASYVLPEQGVWRVEEAWLRNPHGAIELESFEWLVEEGLSRTEFVGKLETEDFGKYVESFKGSSESPIKDSTGKGTLKFSWPGAPYQLDVRTLEGHFEWELGAGHVAELSDKGARVFTLLSIDSLVRKMRLDFSDVFDKGLHYNSFEGDFVVEDGYVNSEQLVMDGVAGDMFINGRTNLMTRELDYDVVFNPNLTGSLPLLSALTFNPITGVYVLALSAVIKPAMEVVTQVRFKVSGTTAEPIVEEVSRSRKELELQQPPAEPEPADEVVDSEAPAKEAEAESTSPAVSSSASQPAVIEQTEPLMPELPPEQPITVGGDANNDGG</sequence>
<comment type="caution">
    <text evidence="4">The sequence shown here is derived from an EMBL/GenBank/DDBJ whole genome shotgun (WGS) entry which is preliminary data.</text>
</comment>
<feature type="domain" description="YhdP central" evidence="3">
    <location>
        <begin position="5"/>
        <end position="1299"/>
    </location>
</feature>
<accession>A0ABS7EAU0</accession>
<dbReference type="InterPro" id="IPR025263">
    <property type="entry name" value="YhdP_central"/>
</dbReference>
<name>A0ABS7EAU0_9GAMM</name>
<keyword evidence="2" id="KW-0812">Transmembrane</keyword>
<evidence type="ECO:0000256" key="2">
    <source>
        <dbReference type="SAM" id="Phobius"/>
    </source>
</evidence>
<dbReference type="Proteomes" id="UP001166251">
    <property type="component" value="Unassembled WGS sequence"/>
</dbReference>
<dbReference type="EMBL" id="JAHZSS010000001">
    <property type="protein sequence ID" value="MBW8189456.1"/>
    <property type="molecule type" value="Genomic_DNA"/>
</dbReference>
<evidence type="ECO:0000313" key="5">
    <source>
        <dbReference type="Proteomes" id="UP001166251"/>
    </source>
</evidence>
<dbReference type="RefSeq" id="WP_220102147.1">
    <property type="nucleotide sequence ID" value="NZ_JAHZSS010000001.1"/>
</dbReference>
<feature type="region of interest" description="Disordered" evidence="1">
    <location>
        <begin position="1303"/>
        <end position="1380"/>
    </location>
</feature>
<keyword evidence="2" id="KW-1133">Transmembrane helix</keyword>
<gene>
    <name evidence="4" type="ORF">K0504_00285</name>
</gene>
<feature type="compositionally biased region" description="Low complexity" evidence="1">
    <location>
        <begin position="1337"/>
        <end position="1360"/>
    </location>
</feature>
<proteinExistence type="predicted"/>
<evidence type="ECO:0000313" key="4">
    <source>
        <dbReference type="EMBL" id="MBW8189456.1"/>
    </source>
</evidence>
<feature type="transmembrane region" description="Helical" evidence="2">
    <location>
        <begin position="12"/>
        <end position="36"/>
    </location>
</feature>
<dbReference type="Pfam" id="PF13116">
    <property type="entry name" value="YhdP"/>
    <property type="match status" value="1"/>
</dbReference>
<keyword evidence="5" id="KW-1185">Reference proteome</keyword>
<organism evidence="4 5">
    <name type="scientific">Neiella holothuriorum</name>
    <dbReference type="NCBI Taxonomy" id="2870530"/>
    <lineage>
        <taxon>Bacteria</taxon>
        <taxon>Pseudomonadati</taxon>
        <taxon>Pseudomonadota</taxon>
        <taxon>Gammaproteobacteria</taxon>
        <taxon>Alteromonadales</taxon>
        <taxon>Echinimonadaceae</taxon>
        <taxon>Neiella</taxon>
    </lineage>
</organism>
<dbReference type="InterPro" id="IPR011836">
    <property type="entry name" value="YhdP"/>
</dbReference>